<evidence type="ECO:0000313" key="1">
    <source>
        <dbReference type="EMBL" id="SKA88978.1"/>
    </source>
</evidence>
<dbReference type="AlphaFoldDB" id="A0A1T4XIM0"/>
<evidence type="ECO:0000313" key="2">
    <source>
        <dbReference type="Proteomes" id="UP000190774"/>
    </source>
</evidence>
<accession>A0A1T4XIM0</accession>
<organism evidence="1 2">
    <name type="scientific">Prosthecobacter debontii</name>
    <dbReference type="NCBI Taxonomy" id="48467"/>
    <lineage>
        <taxon>Bacteria</taxon>
        <taxon>Pseudomonadati</taxon>
        <taxon>Verrucomicrobiota</taxon>
        <taxon>Verrucomicrobiia</taxon>
        <taxon>Verrucomicrobiales</taxon>
        <taxon>Verrucomicrobiaceae</taxon>
        <taxon>Prosthecobacter</taxon>
    </lineage>
</organism>
<sequence>MPNQRSKDKVKVNVWMTDTQKKQLEQKAADLGFPSLTEFLQAVANGTVKVSLKIALLCCLIAKLTQSPTSWSSAEVYAEAVGTGLTWFGTGAAYVLSGLFEVGSTILASL</sequence>
<dbReference type="EMBL" id="FUYE01000004">
    <property type="protein sequence ID" value="SKA88978.1"/>
    <property type="molecule type" value="Genomic_DNA"/>
</dbReference>
<reference evidence="2" key="1">
    <citation type="submission" date="2017-02" db="EMBL/GenBank/DDBJ databases">
        <authorList>
            <person name="Varghese N."/>
            <person name="Submissions S."/>
        </authorList>
    </citation>
    <scope>NUCLEOTIDE SEQUENCE [LARGE SCALE GENOMIC DNA]</scope>
    <source>
        <strain evidence="2">ATCC 700200</strain>
    </source>
</reference>
<protein>
    <submittedName>
        <fullName evidence="1">Uncharacterized protein</fullName>
    </submittedName>
</protein>
<keyword evidence="2" id="KW-1185">Reference proteome</keyword>
<dbReference type="Proteomes" id="UP000190774">
    <property type="component" value="Unassembled WGS sequence"/>
</dbReference>
<dbReference type="RefSeq" id="WP_078812721.1">
    <property type="nucleotide sequence ID" value="NZ_FUYE01000004.1"/>
</dbReference>
<proteinExistence type="predicted"/>
<gene>
    <name evidence="1" type="ORF">SAMN02745166_01517</name>
</gene>
<name>A0A1T4XIM0_9BACT</name>